<evidence type="ECO:0000313" key="3">
    <source>
        <dbReference type="Proteomes" id="UP001054889"/>
    </source>
</evidence>
<evidence type="ECO:0000313" key="2">
    <source>
        <dbReference type="EMBL" id="GJN25127.1"/>
    </source>
</evidence>
<name>A0AAV5EQP2_ELECO</name>
<dbReference type="Pfam" id="PF25019">
    <property type="entry name" value="LRR_R13L1-DRL21"/>
    <property type="match status" value="1"/>
</dbReference>
<sequence>MRCTERQFHPSQEEADWIEGVFEELVPPRNLEDLSIIGFFGRRYSSWLISHLPSLKFLKLVYCICWEQLPPLGQLPNMTFLKIKGAFSVNKIGHEFLDGGLPGRI</sequence>
<keyword evidence="3" id="KW-1185">Reference proteome</keyword>
<comment type="caution">
    <text evidence="2">The sequence shown here is derived from an EMBL/GenBank/DDBJ whole genome shotgun (WGS) entry which is preliminary data.</text>
</comment>
<gene>
    <name evidence="2" type="primary">gb12916</name>
    <name evidence="2" type="ORF">PR202_gb12916</name>
</gene>
<feature type="domain" description="R13L1/DRL21-like LRR repeat region" evidence="1">
    <location>
        <begin position="11"/>
        <end position="85"/>
    </location>
</feature>
<dbReference type="SUPFAM" id="SSF52047">
    <property type="entry name" value="RNI-like"/>
    <property type="match status" value="1"/>
</dbReference>
<dbReference type="Gene3D" id="3.80.10.10">
    <property type="entry name" value="Ribonuclease Inhibitor"/>
    <property type="match status" value="1"/>
</dbReference>
<dbReference type="Proteomes" id="UP001054889">
    <property type="component" value="Unassembled WGS sequence"/>
</dbReference>
<reference evidence="2" key="1">
    <citation type="journal article" date="2018" name="DNA Res.">
        <title>Multiple hybrid de novo genome assembly of finger millet, an orphan allotetraploid crop.</title>
        <authorList>
            <person name="Hatakeyama M."/>
            <person name="Aluri S."/>
            <person name="Balachadran M.T."/>
            <person name="Sivarajan S.R."/>
            <person name="Patrignani A."/>
            <person name="Gruter S."/>
            <person name="Poveda L."/>
            <person name="Shimizu-Inatsugi R."/>
            <person name="Baeten J."/>
            <person name="Francoijs K.J."/>
            <person name="Nataraja K.N."/>
            <person name="Reddy Y.A.N."/>
            <person name="Phadnis S."/>
            <person name="Ravikumar R.L."/>
            <person name="Schlapbach R."/>
            <person name="Sreeman S.M."/>
            <person name="Shimizu K.K."/>
        </authorList>
    </citation>
    <scope>NUCLEOTIDE SEQUENCE</scope>
</reference>
<accession>A0AAV5EQP2</accession>
<protein>
    <recommendedName>
        <fullName evidence="1">R13L1/DRL21-like LRR repeat region domain-containing protein</fullName>
    </recommendedName>
</protein>
<dbReference type="InterPro" id="IPR032675">
    <property type="entry name" value="LRR_dom_sf"/>
</dbReference>
<evidence type="ECO:0000259" key="1">
    <source>
        <dbReference type="Pfam" id="PF25019"/>
    </source>
</evidence>
<reference evidence="2" key="2">
    <citation type="submission" date="2021-12" db="EMBL/GenBank/DDBJ databases">
        <title>Resequencing data analysis of finger millet.</title>
        <authorList>
            <person name="Hatakeyama M."/>
            <person name="Aluri S."/>
            <person name="Balachadran M.T."/>
            <person name="Sivarajan S.R."/>
            <person name="Poveda L."/>
            <person name="Shimizu-Inatsugi R."/>
            <person name="Schlapbach R."/>
            <person name="Sreeman S.M."/>
            <person name="Shimizu K.K."/>
        </authorList>
    </citation>
    <scope>NUCLEOTIDE SEQUENCE</scope>
</reference>
<dbReference type="InterPro" id="IPR056789">
    <property type="entry name" value="LRR_R13L1-DRL21"/>
</dbReference>
<organism evidence="2 3">
    <name type="scientific">Eleusine coracana subsp. coracana</name>
    <dbReference type="NCBI Taxonomy" id="191504"/>
    <lineage>
        <taxon>Eukaryota</taxon>
        <taxon>Viridiplantae</taxon>
        <taxon>Streptophyta</taxon>
        <taxon>Embryophyta</taxon>
        <taxon>Tracheophyta</taxon>
        <taxon>Spermatophyta</taxon>
        <taxon>Magnoliopsida</taxon>
        <taxon>Liliopsida</taxon>
        <taxon>Poales</taxon>
        <taxon>Poaceae</taxon>
        <taxon>PACMAD clade</taxon>
        <taxon>Chloridoideae</taxon>
        <taxon>Cynodonteae</taxon>
        <taxon>Eleusininae</taxon>
        <taxon>Eleusine</taxon>
    </lineage>
</organism>
<dbReference type="EMBL" id="BQKI01000078">
    <property type="protein sequence ID" value="GJN25127.1"/>
    <property type="molecule type" value="Genomic_DNA"/>
</dbReference>
<proteinExistence type="predicted"/>
<dbReference type="AlphaFoldDB" id="A0AAV5EQP2"/>